<comment type="caution">
    <text evidence="1">The sequence shown here is derived from an EMBL/GenBank/DDBJ whole genome shotgun (WGS) entry which is preliminary data.</text>
</comment>
<sequence length="126" mass="14469">MLILSYTHTIDCVVADVLQIMLLMIYKCCCKLSCYCYLHIYRCANDQSAVACRYAYYCAHLQFADMQLFAHCCRKQWTMICRFTDLKYVAAIVNNLICVVFIRCCCVSTVTRTSLKCACDFAGILT</sequence>
<keyword evidence="2" id="KW-1185">Reference proteome</keyword>
<evidence type="ECO:0000313" key="1">
    <source>
        <dbReference type="EMBL" id="KAK1429693.1"/>
    </source>
</evidence>
<dbReference type="AlphaFoldDB" id="A0AAD8P1B3"/>
<dbReference type="Proteomes" id="UP001229421">
    <property type="component" value="Unassembled WGS sequence"/>
</dbReference>
<organism evidence="1 2">
    <name type="scientific">Tagetes erecta</name>
    <name type="common">African marigold</name>
    <dbReference type="NCBI Taxonomy" id="13708"/>
    <lineage>
        <taxon>Eukaryota</taxon>
        <taxon>Viridiplantae</taxon>
        <taxon>Streptophyta</taxon>
        <taxon>Embryophyta</taxon>
        <taxon>Tracheophyta</taxon>
        <taxon>Spermatophyta</taxon>
        <taxon>Magnoliopsida</taxon>
        <taxon>eudicotyledons</taxon>
        <taxon>Gunneridae</taxon>
        <taxon>Pentapetalae</taxon>
        <taxon>asterids</taxon>
        <taxon>campanulids</taxon>
        <taxon>Asterales</taxon>
        <taxon>Asteraceae</taxon>
        <taxon>Asteroideae</taxon>
        <taxon>Heliantheae alliance</taxon>
        <taxon>Tageteae</taxon>
        <taxon>Tagetes</taxon>
    </lineage>
</organism>
<dbReference type="EMBL" id="JAUHHV010000003">
    <property type="protein sequence ID" value="KAK1429693.1"/>
    <property type="molecule type" value="Genomic_DNA"/>
</dbReference>
<name>A0AAD8P1B3_TARER</name>
<proteinExistence type="predicted"/>
<protein>
    <submittedName>
        <fullName evidence="1">Uncharacterized protein</fullName>
    </submittedName>
</protein>
<gene>
    <name evidence="1" type="ORF">QVD17_11908</name>
</gene>
<reference evidence="1" key="1">
    <citation type="journal article" date="2023" name="bioRxiv">
        <title>Improved chromosome-level genome assembly for marigold (Tagetes erecta).</title>
        <authorList>
            <person name="Jiang F."/>
            <person name="Yuan L."/>
            <person name="Wang S."/>
            <person name="Wang H."/>
            <person name="Xu D."/>
            <person name="Wang A."/>
            <person name="Fan W."/>
        </authorList>
    </citation>
    <scope>NUCLEOTIDE SEQUENCE</scope>
    <source>
        <strain evidence="1">WSJ</strain>
        <tissue evidence="1">Leaf</tissue>
    </source>
</reference>
<evidence type="ECO:0000313" key="2">
    <source>
        <dbReference type="Proteomes" id="UP001229421"/>
    </source>
</evidence>
<accession>A0AAD8P1B3</accession>